<protein>
    <submittedName>
        <fullName evidence="5">Branched-chain amino acid transport system substrate-binding protein</fullName>
    </submittedName>
</protein>
<comment type="similarity">
    <text evidence="1">Belongs to the leucine-binding protein family.</text>
</comment>
<evidence type="ECO:0000256" key="3">
    <source>
        <dbReference type="ARBA" id="ARBA00022970"/>
    </source>
</evidence>
<evidence type="ECO:0000313" key="6">
    <source>
        <dbReference type="Proteomes" id="UP000620262"/>
    </source>
</evidence>
<keyword evidence="2" id="KW-0732">Signal</keyword>
<feature type="domain" description="Leucine-binding protein" evidence="4">
    <location>
        <begin position="72"/>
        <end position="389"/>
    </location>
</feature>
<proteinExistence type="inferred from homology"/>
<evidence type="ECO:0000256" key="1">
    <source>
        <dbReference type="ARBA" id="ARBA00010062"/>
    </source>
</evidence>
<keyword evidence="3" id="KW-0029">Amino-acid transport</keyword>
<dbReference type="InterPro" id="IPR051010">
    <property type="entry name" value="BCAA_transport"/>
</dbReference>
<dbReference type="PANTHER" id="PTHR30483">
    <property type="entry name" value="LEUCINE-SPECIFIC-BINDING PROTEIN"/>
    <property type="match status" value="1"/>
</dbReference>
<evidence type="ECO:0000256" key="2">
    <source>
        <dbReference type="ARBA" id="ARBA00022729"/>
    </source>
</evidence>
<keyword evidence="3" id="KW-0813">Transport</keyword>
<dbReference type="InterPro" id="IPR028082">
    <property type="entry name" value="Peripla_BP_I"/>
</dbReference>
<name>A0ABR9IY34_RHIVS</name>
<dbReference type="RefSeq" id="WP_192731659.1">
    <property type="nucleotide sequence ID" value="NZ_BAAAVL010000002.1"/>
</dbReference>
<dbReference type="SUPFAM" id="SSF53822">
    <property type="entry name" value="Periplasmic binding protein-like I"/>
    <property type="match status" value="1"/>
</dbReference>
<organism evidence="5 6">
    <name type="scientific">Rhizobium viscosum</name>
    <name type="common">Arthrobacter viscosus</name>
    <dbReference type="NCBI Taxonomy" id="1673"/>
    <lineage>
        <taxon>Bacteria</taxon>
        <taxon>Pseudomonadati</taxon>
        <taxon>Pseudomonadota</taxon>
        <taxon>Alphaproteobacteria</taxon>
        <taxon>Hyphomicrobiales</taxon>
        <taxon>Rhizobiaceae</taxon>
        <taxon>Rhizobium/Agrobacterium group</taxon>
        <taxon>Rhizobium</taxon>
    </lineage>
</organism>
<accession>A0ABR9IY34</accession>
<dbReference type="EMBL" id="JADBEC010000002">
    <property type="protein sequence ID" value="MBE1507983.1"/>
    <property type="molecule type" value="Genomic_DNA"/>
</dbReference>
<dbReference type="PANTHER" id="PTHR30483:SF6">
    <property type="entry name" value="PERIPLASMIC BINDING PROTEIN OF ABC TRANSPORTER FOR NATURAL AMINO ACIDS"/>
    <property type="match status" value="1"/>
</dbReference>
<evidence type="ECO:0000313" key="5">
    <source>
        <dbReference type="EMBL" id="MBE1507983.1"/>
    </source>
</evidence>
<keyword evidence="6" id="KW-1185">Reference proteome</keyword>
<evidence type="ECO:0000259" key="4">
    <source>
        <dbReference type="Pfam" id="PF13458"/>
    </source>
</evidence>
<dbReference type="InterPro" id="IPR028081">
    <property type="entry name" value="Leu-bd"/>
</dbReference>
<dbReference type="Proteomes" id="UP000620262">
    <property type="component" value="Unassembled WGS sequence"/>
</dbReference>
<reference evidence="5 6" key="1">
    <citation type="submission" date="2020-10" db="EMBL/GenBank/DDBJ databases">
        <title>Sequencing the genomes of 1000 actinobacteria strains.</title>
        <authorList>
            <person name="Klenk H.-P."/>
        </authorList>
    </citation>
    <scope>NUCLEOTIDE SEQUENCE [LARGE SCALE GENOMIC DNA]</scope>
    <source>
        <strain evidence="5 6">DSM 7307</strain>
    </source>
</reference>
<sequence length="450" mass="47853">MLPFVHGTCQAVPQGLTCIDILKALDFNRVSDTKWALLMSLFSKAAIFTGCLMGVVLVSLDAGIAHAKDMFIGALIEASGPMSEMGPSVEKAAKLAVSVSNIAAKEAGLDLSVHLVSGDSQGNPQAAVSAARTLVDKGVSCILGPATTPESIAVLNGVTLQRRITLWPQASSTRLRAVEDGGTIFRTLAPDDLQSKALVRAIETYVGARKRVAILFRNEPYGDALSRTFRSDWEARGGTIVSSTAFDPTQQAFDSEAAQLFDGNPDAYVVIDYPDTYARLGAALVRSGKFDPNKLFVADTLSFARVPKSIPARAINGAYGVAGGSPRGTPAYRLFNELWRQAGGAEAGSYAANVFDAGILCVLSAIEAGATDPELVRRKVHEVTREGARQFTLETLAEAVKEAAAGRPIDYIGVSGAFRFAPNGDPMSGLYDIFQYRNGEQVTVKQIDVR</sequence>
<dbReference type="Gene3D" id="3.40.50.2300">
    <property type="match status" value="2"/>
</dbReference>
<dbReference type="Pfam" id="PF13458">
    <property type="entry name" value="Peripla_BP_6"/>
    <property type="match status" value="1"/>
</dbReference>
<comment type="caution">
    <text evidence="5">The sequence shown here is derived from an EMBL/GenBank/DDBJ whole genome shotgun (WGS) entry which is preliminary data.</text>
</comment>
<gene>
    <name evidence="5" type="ORF">H4W29_005228</name>
</gene>